<evidence type="ECO:0000313" key="2">
    <source>
        <dbReference type="EMBL" id="EQD61446.1"/>
    </source>
</evidence>
<sequence length="112" mass="12455">MHLSGVDYKNAVRILIDTFEKDEVARETVAYADRIAEKRVEAIAKEPAVVPGPDNGRWPRAKAYLEEVRKIPAKLLQSLKDEGKVWADSLGNCIFPRAEGGAFVRGTSDKPF</sequence>
<protein>
    <submittedName>
        <fullName evidence="2">Plasmid recombinant protein</fullName>
    </submittedName>
</protein>
<dbReference type="InterPro" id="IPR025054">
    <property type="entry name" value="DUF3991"/>
</dbReference>
<reference evidence="2" key="2">
    <citation type="journal article" date="2014" name="ISME J.">
        <title>Microbial stratification in low pH oxic and suboxic macroscopic growths along an acid mine drainage.</title>
        <authorList>
            <person name="Mendez-Garcia C."/>
            <person name="Mesa V."/>
            <person name="Sprenger R.R."/>
            <person name="Richter M."/>
            <person name="Diez M.S."/>
            <person name="Solano J."/>
            <person name="Bargiela R."/>
            <person name="Golyshina O.V."/>
            <person name="Manteca A."/>
            <person name="Ramos J.L."/>
            <person name="Gallego J.R."/>
            <person name="Llorente I."/>
            <person name="Martins Dos Santos V.A."/>
            <person name="Jensen O.N."/>
            <person name="Pelaez A.I."/>
            <person name="Sanchez J."/>
            <person name="Ferrer M."/>
        </authorList>
    </citation>
    <scope>NUCLEOTIDE SEQUENCE</scope>
</reference>
<evidence type="ECO:0000259" key="1">
    <source>
        <dbReference type="Pfam" id="PF13154"/>
    </source>
</evidence>
<feature type="domain" description="DUF3991" evidence="1">
    <location>
        <begin position="63"/>
        <end position="112"/>
    </location>
</feature>
<dbReference type="AlphaFoldDB" id="T1ALG3"/>
<reference evidence="2" key="1">
    <citation type="submission" date="2013-08" db="EMBL/GenBank/DDBJ databases">
        <authorList>
            <person name="Mendez C."/>
            <person name="Richter M."/>
            <person name="Ferrer M."/>
            <person name="Sanchez J."/>
        </authorList>
    </citation>
    <scope>NUCLEOTIDE SEQUENCE</scope>
</reference>
<accession>T1ALG3</accession>
<dbReference type="EMBL" id="AUZY01004870">
    <property type="protein sequence ID" value="EQD61446.1"/>
    <property type="molecule type" value="Genomic_DNA"/>
</dbReference>
<dbReference type="Pfam" id="PF13154">
    <property type="entry name" value="DUF3991"/>
    <property type="match status" value="1"/>
</dbReference>
<proteinExistence type="predicted"/>
<name>T1ALG3_9ZZZZ</name>
<organism evidence="2">
    <name type="scientific">mine drainage metagenome</name>
    <dbReference type="NCBI Taxonomy" id="410659"/>
    <lineage>
        <taxon>unclassified sequences</taxon>
        <taxon>metagenomes</taxon>
        <taxon>ecological metagenomes</taxon>
    </lineage>
</organism>
<gene>
    <name evidence="2" type="ORF">B1B_07637</name>
</gene>
<comment type="caution">
    <text evidence="2">The sequence shown here is derived from an EMBL/GenBank/DDBJ whole genome shotgun (WGS) entry which is preliminary data.</text>
</comment>
<feature type="non-terminal residue" evidence="2">
    <location>
        <position position="112"/>
    </location>
</feature>